<dbReference type="InterPro" id="IPR040202">
    <property type="entry name" value="Brl1/Brr6"/>
</dbReference>
<feature type="region of interest" description="Disordered" evidence="1">
    <location>
        <begin position="121"/>
        <end position="154"/>
    </location>
</feature>
<feature type="compositionally biased region" description="Acidic residues" evidence="1">
    <location>
        <begin position="129"/>
        <end position="142"/>
    </location>
</feature>
<dbReference type="GO" id="GO:0055088">
    <property type="term" value="P:lipid homeostasis"/>
    <property type="evidence" value="ECO:0007669"/>
    <property type="project" value="InterPro"/>
</dbReference>
<keyword evidence="5" id="KW-1185">Reference proteome</keyword>
<keyword evidence="2" id="KW-1133">Transmembrane helix</keyword>
<feature type="non-terminal residue" evidence="4">
    <location>
        <position position="328"/>
    </location>
</feature>
<dbReference type="SMART" id="SM01042">
    <property type="entry name" value="Brr6_like_C_C"/>
    <property type="match status" value="1"/>
</dbReference>
<organism evidence="4 5">
    <name type="scientific">Rhizophlyctis rosea</name>
    <dbReference type="NCBI Taxonomy" id="64517"/>
    <lineage>
        <taxon>Eukaryota</taxon>
        <taxon>Fungi</taxon>
        <taxon>Fungi incertae sedis</taxon>
        <taxon>Chytridiomycota</taxon>
        <taxon>Chytridiomycota incertae sedis</taxon>
        <taxon>Chytridiomycetes</taxon>
        <taxon>Rhizophlyctidales</taxon>
        <taxon>Rhizophlyctidaceae</taxon>
        <taxon>Rhizophlyctis</taxon>
    </lineage>
</organism>
<gene>
    <name evidence="4" type="ORF">HK097_004963</name>
</gene>
<protein>
    <recommendedName>
        <fullName evidence="3">Brl1/Brr6 domain-containing protein</fullName>
    </recommendedName>
</protein>
<dbReference type="GO" id="GO:0006998">
    <property type="term" value="P:nuclear envelope organization"/>
    <property type="evidence" value="ECO:0007669"/>
    <property type="project" value="InterPro"/>
</dbReference>
<dbReference type="AlphaFoldDB" id="A0AAD5WZS4"/>
<dbReference type="GO" id="GO:0031965">
    <property type="term" value="C:nuclear membrane"/>
    <property type="evidence" value="ECO:0007669"/>
    <property type="project" value="InterPro"/>
</dbReference>
<evidence type="ECO:0000256" key="1">
    <source>
        <dbReference type="SAM" id="MobiDB-lite"/>
    </source>
</evidence>
<comment type="caution">
    <text evidence="4">The sequence shown here is derived from an EMBL/GenBank/DDBJ whole genome shotgun (WGS) entry which is preliminary data.</text>
</comment>
<dbReference type="PANTHER" id="PTHR28136">
    <property type="entry name" value="NUCLEUS EXPORT PROTEIN BRR6"/>
    <property type="match status" value="1"/>
</dbReference>
<name>A0AAD5WZS4_9FUNG</name>
<dbReference type="Proteomes" id="UP001212841">
    <property type="component" value="Unassembled WGS sequence"/>
</dbReference>
<keyword evidence="2" id="KW-0472">Membrane</keyword>
<feature type="transmembrane region" description="Helical" evidence="2">
    <location>
        <begin position="191"/>
        <end position="213"/>
    </location>
</feature>
<sequence>MASNKSYFKSTPVRDKYEPMDFTKEDLKPGHNTPWLSTIQRAKSAAANLVSNPTSDNDASKSAFHATTTRSKTWGVGGMVGKSPYFPITPAHLPFHTFTRITTITFIPITRTIISIPHVQTCSKTSQPPDEEESNEDVEEEIQTYGHSRKRKKMQEPKVSGWGFGGYQGRSSGGNGEVGSKWLILPYMVSGYIQLLFTLIVIGLLLYMIVQFMRTVQHDLDMKADEYSTEIIHQIAECSQLYITNKCDPETRVQYMEQACKEWELCMRRDPREVGRLKVGAETLAEILNKLVEPLSYKTMAFGTVLLFGTILLSSTAFGMIKGRGVGG</sequence>
<proteinExistence type="predicted"/>
<reference evidence="4" key="1">
    <citation type="submission" date="2020-05" db="EMBL/GenBank/DDBJ databases">
        <title>Phylogenomic resolution of chytrid fungi.</title>
        <authorList>
            <person name="Stajich J.E."/>
            <person name="Amses K."/>
            <person name="Simmons R."/>
            <person name="Seto K."/>
            <person name="Myers J."/>
            <person name="Bonds A."/>
            <person name="Quandt C.A."/>
            <person name="Barry K."/>
            <person name="Liu P."/>
            <person name="Grigoriev I."/>
            <person name="Longcore J.E."/>
            <person name="James T.Y."/>
        </authorList>
    </citation>
    <scope>NUCLEOTIDE SEQUENCE</scope>
    <source>
        <strain evidence="4">JEL0318</strain>
    </source>
</reference>
<evidence type="ECO:0000259" key="3">
    <source>
        <dbReference type="SMART" id="SM01042"/>
    </source>
</evidence>
<dbReference type="EMBL" id="JADGJD010002339">
    <property type="protein sequence ID" value="KAJ3033139.1"/>
    <property type="molecule type" value="Genomic_DNA"/>
</dbReference>
<feature type="domain" description="Brl1/Brr6" evidence="3">
    <location>
        <begin position="189"/>
        <end position="322"/>
    </location>
</feature>
<keyword evidence="2" id="KW-0812">Transmembrane</keyword>
<dbReference type="InterPro" id="IPR018767">
    <property type="entry name" value="Brl1/Brr6_dom"/>
</dbReference>
<evidence type="ECO:0000256" key="2">
    <source>
        <dbReference type="SAM" id="Phobius"/>
    </source>
</evidence>
<evidence type="ECO:0000313" key="4">
    <source>
        <dbReference type="EMBL" id="KAJ3033139.1"/>
    </source>
</evidence>
<evidence type="ECO:0000313" key="5">
    <source>
        <dbReference type="Proteomes" id="UP001212841"/>
    </source>
</evidence>
<feature type="transmembrane region" description="Helical" evidence="2">
    <location>
        <begin position="300"/>
        <end position="321"/>
    </location>
</feature>
<dbReference type="PANTHER" id="PTHR28136:SF1">
    <property type="entry name" value="NUCLEUS EXPORT PROTEIN BRL1"/>
    <property type="match status" value="1"/>
</dbReference>
<accession>A0AAD5WZS4</accession>
<dbReference type="Pfam" id="PF10104">
    <property type="entry name" value="Brr6_like_C_C"/>
    <property type="match status" value="1"/>
</dbReference>